<evidence type="ECO:0000256" key="1">
    <source>
        <dbReference type="ARBA" id="ARBA00004173"/>
    </source>
</evidence>
<evidence type="ECO:0000313" key="12">
    <source>
        <dbReference type="RefSeq" id="XP_017777887.1"/>
    </source>
</evidence>
<gene>
    <name evidence="12" type="primary">LOC108563660</name>
</gene>
<evidence type="ECO:0000256" key="2">
    <source>
        <dbReference type="ARBA" id="ARBA00008434"/>
    </source>
</evidence>
<dbReference type="SMART" id="SM01387">
    <property type="entry name" value="Ribosomal_S15"/>
    <property type="match status" value="1"/>
</dbReference>
<accession>A0ABM1MTI7</accession>
<dbReference type="InterPro" id="IPR000589">
    <property type="entry name" value="Ribosomal_uS15"/>
</dbReference>
<keyword evidence="3" id="KW-0809">Transit peptide</keyword>
<evidence type="ECO:0000313" key="11">
    <source>
        <dbReference type="Proteomes" id="UP000695000"/>
    </source>
</evidence>
<keyword evidence="6 9" id="KW-0687">Ribonucleoprotein</keyword>
<keyword evidence="11" id="KW-1185">Reference proteome</keyword>
<evidence type="ECO:0000256" key="10">
    <source>
        <dbReference type="SAM" id="Coils"/>
    </source>
</evidence>
<dbReference type="GO" id="GO:0005840">
    <property type="term" value="C:ribosome"/>
    <property type="evidence" value="ECO:0007669"/>
    <property type="project" value="UniProtKB-KW"/>
</dbReference>
<proteinExistence type="inferred from homology"/>
<dbReference type="GeneID" id="108563660"/>
<protein>
    <recommendedName>
        <fullName evidence="7">Small ribosomal subunit protein uS15m</fullName>
    </recommendedName>
    <alternativeName>
        <fullName evidence="8">28S ribosomal protein S15, mitochondrial</fullName>
    </alternativeName>
</protein>
<dbReference type="InterPro" id="IPR009068">
    <property type="entry name" value="uS15_NS1_RNA-bd_sf"/>
</dbReference>
<evidence type="ECO:0000256" key="7">
    <source>
        <dbReference type="ARBA" id="ARBA00035249"/>
    </source>
</evidence>
<reference evidence="12" key="1">
    <citation type="submission" date="2025-08" db="UniProtKB">
        <authorList>
            <consortium name="RefSeq"/>
        </authorList>
    </citation>
    <scope>IDENTIFICATION</scope>
    <source>
        <tissue evidence="12">Whole Larva</tissue>
    </source>
</reference>
<name>A0ABM1MTI7_NICVS</name>
<comment type="subcellular location">
    <subcellularLocation>
        <location evidence="1">Mitochondrion</location>
    </subcellularLocation>
</comment>
<dbReference type="RefSeq" id="XP_017777887.1">
    <property type="nucleotide sequence ID" value="XM_017922398.1"/>
</dbReference>
<keyword evidence="4 9" id="KW-0689">Ribosomal protein</keyword>
<organism evidence="11 12">
    <name type="scientific">Nicrophorus vespilloides</name>
    <name type="common">Boreal carrion beetle</name>
    <dbReference type="NCBI Taxonomy" id="110193"/>
    <lineage>
        <taxon>Eukaryota</taxon>
        <taxon>Metazoa</taxon>
        <taxon>Ecdysozoa</taxon>
        <taxon>Arthropoda</taxon>
        <taxon>Hexapoda</taxon>
        <taxon>Insecta</taxon>
        <taxon>Pterygota</taxon>
        <taxon>Neoptera</taxon>
        <taxon>Endopterygota</taxon>
        <taxon>Coleoptera</taxon>
        <taxon>Polyphaga</taxon>
        <taxon>Staphyliniformia</taxon>
        <taxon>Silphidae</taxon>
        <taxon>Nicrophorinae</taxon>
        <taxon>Nicrophorus</taxon>
    </lineage>
</organism>
<dbReference type="SUPFAM" id="SSF47060">
    <property type="entry name" value="S15/NS1 RNA-binding domain"/>
    <property type="match status" value="1"/>
</dbReference>
<evidence type="ECO:0000256" key="4">
    <source>
        <dbReference type="ARBA" id="ARBA00022980"/>
    </source>
</evidence>
<dbReference type="PANTHER" id="PTHR46685">
    <property type="entry name" value="28S RIBOSOMAL PROTEIN S15, MITOCHONDRIAL"/>
    <property type="match status" value="1"/>
</dbReference>
<evidence type="ECO:0000256" key="8">
    <source>
        <dbReference type="ARBA" id="ARBA00035528"/>
    </source>
</evidence>
<evidence type="ECO:0000256" key="3">
    <source>
        <dbReference type="ARBA" id="ARBA00022946"/>
    </source>
</evidence>
<sequence>MNAICSSIKLIPSNLSNLGSLRNYAFKSDLKIKWTKPEKIACFRPEKSGDLEGMPDIDKSRYPLQFKNCKELENADENVKRLFSLQFHRRSQHTNVYINDMMDQVRRHPMDKGSMEARIARWTGAIRSLQIQMDVHPRNKKAKVNLKELIEKRNKHLKYLRNWDYRRFEWLLENLQIAYKPVPSEYERVSRKGSLTKLTQIYCDNVVQERLDTYREQLQEEQPKFLEEKINTLEFLQQEQKDCGVEVTITQEDIDKVKEKLKVLLEEKAKKAEDLE</sequence>
<comment type="similarity">
    <text evidence="2 9">Belongs to the universal ribosomal protein uS15 family.</text>
</comment>
<evidence type="ECO:0000256" key="9">
    <source>
        <dbReference type="RuleBase" id="RU003919"/>
    </source>
</evidence>
<dbReference type="PANTHER" id="PTHR46685:SF1">
    <property type="entry name" value="SMALL RIBOSOMAL SUBUNIT PROTEIN US15M"/>
    <property type="match status" value="1"/>
</dbReference>
<dbReference type="InterPro" id="IPR052137">
    <property type="entry name" value="uS15_ribosomal"/>
</dbReference>
<dbReference type="Pfam" id="PF00312">
    <property type="entry name" value="Ribosomal_S15"/>
    <property type="match status" value="1"/>
</dbReference>
<keyword evidence="10" id="KW-0175">Coiled coil</keyword>
<dbReference type="Proteomes" id="UP000695000">
    <property type="component" value="Unplaced"/>
</dbReference>
<dbReference type="Gene3D" id="1.10.287.10">
    <property type="entry name" value="S15/NS1, RNA-binding"/>
    <property type="match status" value="1"/>
</dbReference>
<evidence type="ECO:0000256" key="5">
    <source>
        <dbReference type="ARBA" id="ARBA00023128"/>
    </source>
</evidence>
<keyword evidence="5" id="KW-0496">Mitochondrion</keyword>
<evidence type="ECO:0000256" key="6">
    <source>
        <dbReference type="ARBA" id="ARBA00023274"/>
    </source>
</evidence>
<feature type="coiled-coil region" evidence="10">
    <location>
        <begin position="247"/>
        <end position="274"/>
    </location>
</feature>